<evidence type="ECO:0000256" key="2">
    <source>
        <dbReference type="ARBA" id="ARBA00022801"/>
    </source>
</evidence>
<gene>
    <name evidence="4" type="ORF">ACFPFU_04065</name>
</gene>
<dbReference type="InterPro" id="IPR000917">
    <property type="entry name" value="Sulfatase_N"/>
</dbReference>
<feature type="domain" description="Sulfatase N-terminal" evidence="3">
    <location>
        <begin position="41"/>
        <end position="146"/>
    </location>
</feature>
<sequence>MIDAKPEYSKYGHRKGMILNFFLIILFSLTGPTLANDAVRPNFVILLSDDHGADDVGFSGNMDVSTPVLDQLSREGVTFKRAFAPASVCTPSRSAIYTGLYPYRNGCHQNHGGIKPEITTLPHYLMPLGYRVVLAGKVHVAPKESFPFEYIEKHEIPHFLETVGDTPFCLIVGYYSPHEPYFNKKSGVAHSKITPKPWMPDTKETRMLTAGYYDNVENLDYEIGTSLYWLEKGGFIENSMIIYTSDHGPGLPFGKWTLYEKALHVPFIVKWKGINDPGRQSDVLVSLTDILPTIIELAEGRSPVDLDGKSILPHIVGKGENLHHEYLYAAYTNLGVQEANRYPIRSVRNGRYKLIINANYSSQFTIRMTQRPDNRAVICGYRVLESWRKTGADPLKRYRQFRSRPMVELYDLQNDPHEMRNLAELAEYREVKDTMMTRLRNWVCEQNDTEYVELLGCL</sequence>
<dbReference type="InterPro" id="IPR050738">
    <property type="entry name" value="Sulfatase"/>
</dbReference>
<reference evidence="5" key="1">
    <citation type="journal article" date="2019" name="Int. J. Syst. Evol. Microbiol.">
        <title>The Global Catalogue of Microorganisms (GCM) 10K type strain sequencing project: providing services to taxonomists for standard genome sequencing and annotation.</title>
        <authorList>
            <consortium name="The Broad Institute Genomics Platform"/>
            <consortium name="The Broad Institute Genome Sequencing Center for Infectious Disease"/>
            <person name="Wu L."/>
            <person name="Ma J."/>
        </authorList>
    </citation>
    <scope>NUCLEOTIDE SEQUENCE [LARGE SCALE GENOMIC DNA]</scope>
    <source>
        <strain evidence="5">CGMCC 4.7466</strain>
    </source>
</reference>
<dbReference type="PANTHER" id="PTHR42693">
    <property type="entry name" value="ARYLSULFATASE FAMILY MEMBER"/>
    <property type="match status" value="1"/>
</dbReference>
<dbReference type="Proteomes" id="UP001595818">
    <property type="component" value="Unassembled WGS sequence"/>
</dbReference>
<accession>A0ABV9SXC1</accession>
<dbReference type="InterPro" id="IPR017850">
    <property type="entry name" value="Alkaline_phosphatase_core_sf"/>
</dbReference>
<evidence type="ECO:0000256" key="1">
    <source>
        <dbReference type="ARBA" id="ARBA00008779"/>
    </source>
</evidence>
<evidence type="ECO:0000313" key="5">
    <source>
        <dbReference type="Proteomes" id="UP001595818"/>
    </source>
</evidence>
<dbReference type="EMBL" id="JBHSJJ010000002">
    <property type="protein sequence ID" value="MFC4870849.1"/>
    <property type="molecule type" value="Genomic_DNA"/>
</dbReference>
<comment type="caution">
    <text evidence="4">The sequence shown here is derived from an EMBL/GenBank/DDBJ whole genome shotgun (WGS) entry which is preliminary data.</text>
</comment>
<dbReference type="CDD" id="cd16027">
    <property type="entry name" value="SGSH"/>
    <property type="match status" value="1"/>
</dbReference>
<keyword evidence="5" id="KW-1185">Reference proteome</keyword>
<dbReference type="RefSeq" id="WP_377061775.1">
    <property type="nucleotide sequence ID" value="NZ_JBHSJJ010000002.1"/>
</dbReference>
<dbReference type="PANTHER" id="PTHR42693:SF53">
    <property type="entry name" value="ENDO-4-O-SULFATASE"/>
    <property type="match status" value="1"/>
</dbReference>
<name>A0ABV9SXC1_9BACT</name>
<organism evidence="4 5">
    <name type="scientific">Negadavirga shengliensis</name>
    <dbReference type="NCBI Taxonomy" id="1389218"/>
    <lineage>
        <taxon>Bacteria</taxon>
        <taxon>Pseudomonadati</taxon>
        <taxon>Bacteroidota</taxon>
        <taxon>Cytophagia</taxon>
        <taxon>Cytophagales</taxon>
        <taxon>Cyclobacteriaceae</taxon>
        <taxon>Negadavirga</taxon>
    </lineage>
</organism>
<comment type="similarity">
    <text evidence="1">Belongs to the sulfatase family.</text>
</comment>
<protein>
    <submittedName>
        <fullName evidence="4">Sulfatase</fullName>
    </submittedName>
</protein>
<evidence type="ECO:0000259" key="3">
    <source>
        <dbReference type="Pfam" id="PF00884"/>
    </source>
</evidence>
<dbReference type="Pfam" id="PF00884">
    <property type="entry name" value="Sulfatase"/>
    <property type="match status" value="2"/>
</dbReference>
<evidence type="ECO:0000313" key="4">
    <source>
        <dbReference type="EMBL" id="MFC4870849.1"/>
    </source>
</evidence>
<dbReference type="SUPFAM" id="SSF53649">
    <property type="entry name" value="Alkaline phosphatase-like"/>
    <property type="match status" value="1"/>
</dbReference>
<keyword evidence="2" id="KW-0378">Hydrolase</keyword>
<feature type="domain" description="Sulfatase N-terminal" evidence="3">
    <location>
        <begin position="159"/>
        <end position="298"/>
    </location>
</feature>
<dbReference type="Gene3D" id="3.40.720.10">
    <property type="entry name" value="Alkaline Phosphatase, subunit A"/>
    <property type="match status" value="1"/>
</dbReference>
<proteinExistence type="inferred from homology"/>